<sequence length="424" mass="45429">MALILEICIGDIDGLGFNNPRFSPYNGHVRLGMSIQLQICRSQAFTVSIHAVDWSSDHTLTIILLPDLDLPDSHGICEHRRVEIFFLVHRQAHLESRLTTSVSFQYYPSHRLGFFNNNKGRPVFTFRNDVNASNKNPNVNRNLGLPWDERRRIPAQRAEMRERGAAGGASAGLAGAGSAMHYSRGAVEGEQNRGNSYDGPSNPFGTGSRLTSNSNAPQDGSVSRNPFTGGILGLTRSGSASTTSSAASHTRHGNKNAGQASTVNGRPRPGSINKNSISLPVPVPSPTRKPPVYTDDPFGDKLGLSPITERTSIAPSSVNFAGIGTTAPPSVTSSNWAQRQHLVPPHSPAPSTPSMYPPTLPADDEMDDTGEFDSDATMEKGGQKQSAGGNAVAKPSGPSAYNDVTGYNAFQNLSRRSLVYLLNL</sequence>
<organism evidence="2 3">
    <name type="scientific">Candolleomyces aberdarensis</name>
    <dbReference type="NCBI Taxonomy" id="2316362"/>
    <lineage>
        <taxon>Eukaryota</taxon>
        <taxon>Fungi</taxon>
        <taxon>Dikarya</taxon>
        <taxon>Basidiomycota</taxon>
        <taxon>Agaricomycotina</taxon>
        <taxon>Agaricomycetes</taxon>
        <taxon>Agaricomycetidae</taxon>
        <taxon>Agaricales</taxon>
        <taxon>Agaricineae</taxon>
        <taxon>Psathyrellaceae</taxon>
        <taxon>Candolleomyces</taxon>
    </lineage>
</organism>
<feature type="compositionally biased region" description="Acidic residues" evidence="1">
    <location>
        <begin position="362"/>
        <end position="376"/>
    </location>
</feature>
<dbReference type="AlphaFoldDB" id="A0A4Q2DIZ8"/>
<evidence type="ECO:0000256" key="1">
    <source>
        <dbReference type="SAM" id="MobiDB-lite"/>
    </source>
</evidence>
<dbReference type="Proteomes" id="UP000290288">
    <property type="component" value="Unassembled WGS sequence"/>
</dbReference>
<feature type="compositionally biased region" description="Polar residues" evidence="1">
    <location>
        <begin position="192"/>
        <end position="226"/>
    </location>
</feature>
<dbReference type="EMBL" id="SDEE01000178">
    <property type="protein sequence ID" value="RXW19873.1"/>
    <property type="molecule type" value="Genomic_DNA"/>
</dbReference>
<feature type="region of interest" description="Disordered" evidence="1">
    <location>
        <begin position="188"/>
        <end position="295"/>
    </location>
</feature>
<accession>A0A4Q2DIZ8</accession>
<evidence type="ECO:0000313" key="2">
    <source>
        <dbReference type="EMBL" id="RXW19873.1"/>
    </source>
</evidence>
<dbReference type="OrthoDB" id="10436875at2759"/>
<feature type="region of interest" description="Disordered" evidence="1">
    <location>
        <begin position="341"/>
        <end position="402"/>
    </location>
</feature>
<reference evidence="2 3" key="1">
    <citation type="submission" date="2019-01" db="EMBL/GenBank/DDBJ databases">
        <title>Draft genome sequence of Psathyrella aberdarensis IHI B618.</title>
        <authorList>
            <person name="Buettner E."/>
            <person name="Kellner H."/>
        </authorList>
    </citation>
    <scope>NUCLEOTIDE SEQUENCE [LARGE SCALE GENOMIC DNA]</scope>
    <source>
        <strain evidence="2 3">IHI B618</strain>
    </source>
</reference>
<feature type="compositionally biased region" description="Low complexity" evidence="1">
    <location>
        <begin position="235"/>
        <end position="248"/>
    </location>
</feature>
<proteinExistence type="predicted"/>
<evidence type="ECO:0000313" key="3">
    <source>
        <dbReference type="Proteomes" id="UP000290288"/>
    </source>
</evidence>
<feature type="compositionally biased region" description="Pro residues" evidence="1">
    <location>
        <begin position="345"/>
        <end position="360"/>
    </location>
</feature>
<comment type="caution">
    <text evidence="2">The sequence shown here is derived from an EMBL/GenBank/DDBJ whole genome shotgun (WGS) entry which is preliminary data.</text>
</comment>
<name>A0A4Q2DIZ8_9AGAR</name>
<protein>
    <submittedName>
        <fullName evidence="2">Uncharacterized protein</fullName>
    </submittedName>
</protein>
<gene>
    <name evidence="2" type="ORF">EST38_g5994</name>
</gene>
<keyword evidence="3" id="KW-1185">Reference proteome</keyword>